<keyword evidence="2" id="KW-0808">Transferase</keyword>
<dbReference type="SUPFAM" id="SSF53335">
    <property type="entry name" value="S-adenosyl-L-methionine-dependent methyltransferases"/>
    <property type="match status" value="1"/>
</dbReference>
<accession>A0A831ESA4</accession>
<dbReference type="InterPro" id="IPR025714">
    <property type="entry name" value="Methyltranfer_dom"/>
</dbReference>
<feature type="domain" description="Methyltransferase" evidence="1">
    <location>
        <begin position="169"/>
        <end position="262"/>
    </location>
</feature>
<dbReference type="CDD" id="cd02440">
    <property type="entry name" value="AdoMet_MTases"/>
    <property type="match status" value="1"/>
</dbReference>
<dbReference type="Pfam" id="PF13847">
    <property type="entry name" value="Methyltransf_31"/>
    <property type="match status" value="1"/>
</dbReference>
<reference evidence="2 3" key="2">
    <citation type="submission" date="2013-04" db="EMBL/GenBank/DDBJ databases">
        <title>Comparative genomics of 12 strains of Erwinia amylovora identifies a pan-genome with a large conserved core and provides insights into host specificity.</title>
        <authorList>
            <person name="Mann R.A."/>
            <person name="Smits T.H.M."/>
            <person name="Buehlmann A."/>
            <person name="Blom J."/>
            <person name="Goesmann A."/>
            <person name="Frey J.E."/>
            <person name="Plummer K.M."/>
            <person name="Beer S.V."/>
            <person name="Luck J."/>
            <person name="Duffy B."/>
            <person name="Rodoni B."/>
        </authorList>
    </citation>
    <scope>NUCLEOTIDE SEQUENCE [LARGE SCALE GENOMIC DNA]</scope>
    <source>
        <strain evidence="3">CFBP 1232</strain>
    </source>
</reference>
<protein>
    <submittedName>
        <fullName evidence="2">Multifunctional cyclase-dehydratase-3-O-methyl transferase tcmN</fullName>
    </submittedName>
</protein>
<evidence type="ECO:0000259" key="1">
    <source>
        <dbReference type="Pfam" id="PF13847"/>
    </source>
</evidence>
<dbReference type="InterPro" id="IPR029063">
    <property type="entry name" value="SAM-dependent_MTases_sf"/>
</dbReference>
<dbReference type="Proteomes" id="UP000013111">
    <property type="component" value="Unassembled WGS sequence"/>
</dbReference>
<comment type="caution">
    <text evidence="2">The sequence shown here is derived from an EMBL/GenBank/DDBJ whole genome shotgun (WGS) entry which is preliminary data.</text>
</comment>
<evidence type="ECO:0000313" key="2">
    <source>
        <dbReference type="EMBL" id="CCO95218.1"/>
    </source>
</evidence>
<dbReference type="RefSeq" id="WP_004160219.1">
    <property type="nucleotide sequence ID" value="NZ_BAYW01000020.1"/>
</dbReference>
<organism evidence="2 3">
    <name type="scientific">Erwinia amylovora NBRC 12687 = CFBP 1232</name>
    <dbReference type="NCBI Taxonomy" id="1219359"/>
    <lineage>
        <taxon>Bacteria</taxon>
        <taxon>Pseudomonadati</taxon>
        <taxon>Pseudomonadota</taxon>
        <taxon>Gammaproteobacteria</taxon>
        <taxon>Enterobacterales</taxon>
        <taxon>Erwiniaceae</taxon>
        <taxon>Erwinia</taxon>
    </lineage>
</organism>
<dbReference type="Gene3D" id="3.40.50.150">
    <property type="entry name" value="Vaccinia Virus protein VP39"/>
    <property type="match status" value="1"/>
</dbReference>
<dbReference type="AlphaFoldDB" id="A0A831ESA4"/>
<dbReference type="GeneID" id="97607337"/>
<sequence>MQNPNYKLLELENREVDKTWIEIERAGVIKSVSNYLLCQVIFACHQAGIAASLYQQEEINEEEIYKNRDSYLCKHLLNYLETHDLLTVKNNTIKVKKEAEGWFSPVAGAQLGFYLEAYGPVVREIPSLISGKSIYGEDVLRNGRALGIHCATLFQSYHTDTVLQALSDKSSSHILDLGCGAGQFLIDACLRDPSLTGVGLDISAPAIEEANELCIKYNLTNRLTFVVGDAFQPDSWSEECRKADVICAVGVIHEHFRDGEQAVINILNTYAKSMKNKCKRFILGEPEIRYDLEKNDCDLYLVHIFTAQGFPRYREEWMEIIEKTDFDCLGVYSRPHGGPRFNFFVLETPDI</sequence>
<name>A0A831ESA4_ERWAM</name>
<proteinExistence type="predicted"/>
<evidence type="ECO:0000313" key="3">
    <source>
        <dbReference type="Proteomes" id="UP000013111"/>
    </source>
</evidence>
<reference evidence="2 3" key="1">
    <citation type="submission" date="2012-11" db="EMBL/GenBank/DDBJ databases">
        <authorList>
            <person name="Linke B."/>
        </authorList>
    </citation>
    <scope>NUCLEOTIDE SEQUENCE [LARGE SCALE GENOMIC DNA]</scope>
    <source>
        <strain evidence="3">CFBP 1232</strain>
    </source>
</reference>
<dbReference type="EMBL" id="CAPB01000039">
    <property type="protein sequence ID" value="CCO95218.1"/>
    <property type="molecule type" value="Genomic_DNA"/>
</dbReference>
<dbReference type="GO" id="GO:0016740">
    <property type="term" value="F:transferase activity"/>
    <property type="evidence" value="ECO:0007669"/>
    <property type="project" value="UniProtKB-KW"/>
</dbReference>
<gene>
    <name evidence="2" type="ORF">BN437_3317</name>
</gene>